<proteinExistence type="predicted"/>
<organism evidence="2 3">
    <name type="scientific">Amycolatopsis thermalba</name>
    <dbReference type="NCBI Taxonomy" id="944492"/>
    <lineage>
        <taxon>Bacteria</taxon>
        <taxon>Bacillati</taxon>
        <taxon>Actinomycetota</taxon>
        <taxon>Actinomycetes</taxon>
        <taxon>Pseudonocardiales</taxon>
        <taxon>Pseudonocardiaceae</taxon>
        <taxon>Amycolatopsis</taxon>
    </lineage>
</organism>
<dbReference type="InterPro" id="IPR029063">
    <property type="entry name" value="SAM-dependent_MTases_sf"/>
</dbReference>
<keyword evidence="2" id="KW-0489">Methyltransferase</keyword>
<gene>
    <name evidence="2" type="ORF">L1857_00385</name>
</gene>
<dbReference type="RefSeq" id="WP_116110978.1">
    <property type="nucleotide sequence ID" value="NZ_CP091196.1"/>
</dbReference>
<dbReference type="InterPro" id="IPR013217">
    <property type="entry name" value="Methyltransf_12"/>
</dbReference>
<feature type="domain" description="Methyltransferase type 12" evidence="1">
    <location>
        <begin position="95"/>
        <end position="194"/>
    </location>
</feature>
<reference evidence="2" key="1">
    <citation type="submission" date="2022-01" db="EMBL/GenBank/DDBJ databases">
        <title>PSI-footprinting approach for the identification of protein synthesis inhibitor producers.</title>
        <authorList>
            <person name="Handel F."/>
            <person name="Kulik A."/>
            <person name="Wex K.W."/>
            <person name="Berscheid A."/>
            <person name="Saur J.S."/>
            <person name="Winkler A."/>
            <person name="Wibberg D."/>
            <person name="Kalinowski J."/>
            <person name="Broetz-Oesterhelt H."/>
            <person name="Mast Y."/>
        </authorList>
    </citation>
    <scope>NUCLEOTIDE SEQUENCE</scope>
    <source>
        <strain evidence="2">KNN 49.3e</strain>
    </source>
</reference>
<dbReference type="Proteomes" id="UP000830158">
    <property type="component" value="Chromosome"/>
</dbReference>
<evidence type="ECO:0000259" key="1">
    <source>
        <dbReference type="Pfam" id="PF08242"/>
    </source>
</evidence>
<dbReference type="GO" id="GO:0008168">
    <property type="term" value="F:methyltransferase activity"/>
    <property type="evidence" value="ECO:0007669"/>
    <property type="project" value="UniProtKB-KW"/>
</dbReference>
<dbReference type="SUPFAM" id="SSF53335">
    <property type="entry name" value="S-adenosyl-L-methionine-dependent methyltransferases"/>
    <property type="match status" value="1"/>
</dbReference>
<evidence type="ECO:0000313" key="3">
    <source>
        <dbReference type="Proteomes" id="UP000830158"/>
    </source>
</evidence>
<accession>A0ABY4NNS5</accession>
<dbReference type="Gene3D" id="3.40.50.150">
    <property type="entry name" value="Vaccinia Virus protein VP39"/>
    <property type="match status" value="1"/>
</dbReference>
<keyword evidence="3" id="KW-1185">Reference proteome</keyword>
<evidence type="ECO:0000313" key="2">
    <source>
        <dbReference type="EMBL" id="UQS21395.1"/>
    </source>
</evidence>
<dbReference type="EMBL" id="CP091196">
    <property type="protein sequence ID" value="UQS21395.1"/>
    <property type="molecule type" value="Genomic_DNA"/>
</dbReference>
<keyword evidence="2" id="KW-0808">Transferase</keyword>
<dbReference type="GO" id="GO:0032259">
    <property type="term" value="P:methylation"/>
    <property type="evidence" value="ECO:0007669"/>
    <property type="project" value="UniProtKB-KW"/>
</dbReference>
<name>A0ABY4NNS5_9PSEU</name>
<protein>
    <submittedName>
        <fullName evidence="2">Class I SAM-dependent methyltransferase</fullName>
    </submittedName>
</protein>
<dbReference type="PANTHER" id="PTHR43861">
    <property type="entry name" value="TRANS-ACONITATE 2-METHYLTRANSFERASE-RELATED"/>
    <property type="match status" value="1"/>
</dbReference>
<dbReference type="Pfam" id="PF08242">
    <property type="entry name" value="Methyltransf_12"/>
    <property type="match status" value="1"/>
</dbReference>
<dbReference type="CDD" id="cd02440">
    <property type="entry name" value="AdoMet_MTases"/>
    <property type="match status" value="1"/>
</dbReference>
<sequence>MSERRRRVISLARAAWHRGLAGIGLTQSERRLAADAQLFWTDRADRGWKDNSHWADAPVFGEKVPWQEIGRQHLDMFRRGARMAGFDRPWERVVEWGCGGGANAVHFAPHAREFIGVDISTESLLECEKQVKSVCDTPFRAVAIDVPRPESVLREVPEPCDVFLCLYVFEVLPTPEYGDRILRLAHRMLSPGGLALIQIKYDEGRWVTRPRRRSYRTGPSQMTTYAIPEFWQLAARVGFRPEAIELVPENELDKRYAYYFLSKPA</sequence>